<dbReference type="InterPro" id="IPR001604">
    <property type="entry name" value="Endo_G_ENPP1-like_dom"/>
</dbReference>
<keyword evidence="4 8" id="KW-0479">Metal-binding</keyword>
<protein>
    <recommendedName>
        <fullName evidence="8">Endonuclease</fullName>
        <ecNumber evidence="8">3.1.30.-</ecNumber>
    </recommendedName>
</protein>
<dbReference type="SMART" id="SM00892">
    <property type="entry name" value="Endonuclease_NS"/>
    <property type="match status" value="1"/>
</dbReference>
<feature type="domain" description="DNA/RNA non-specific endonuclease/pyrophosphatase/phosphodiesterase" evidence="11">
    <location>
        <begin position="143"/>
        <end position="338"/>
    </location>
</feature>
<dbReference type="InterPro" id="IPR040255">
    <property type="entry name" value="Non-specific_endonuclease"/>
</dbReference>
<evidence type="ECO:0000259" key="11">
    <source>
        <dbReference type="SMART" id="SM00892"/>
    </source>
</evidence>
<evidence type="ECO:0000256" key="5">
    <source>
        <dbReference type="ARBA" id="ARBA00022759"/>
    </source>
</evidence>
<dbReference type="SUPFAM" id="SSF54060">
    <property type="entry name" value="His-Me finger endonucleases"/>
    <property type="match status" value="1"/>
</dbReference>
<dbReference type="InterPro" id="IPR044929">
    <property type="entry name" value="DNA/RNA_non-sp_Endonuclease_sf"/>
</dbReference>
<keyword evidence="6 8" id="KW-0378">Hydrolase</keyword>
<organism evidence="12 13">
    <name type="scientific">Larkinella insperata</name>
    <dbReference type="NCBI Taxonomy" id="332158"/>
    <lineage>
        <taxon>Bacteria</taxon>
        <taxon>Pseudomonadati</taxon>
        <taxon>Bacteroidota</taxon>
        <taxon>Cytophagia</taxon>
        <taxon>Cytophagales</taxon>
        <taxon>Spirosomataceae</taxon>
        <taxon>Larkinella</taxon>
    </lineage>
</organism>
<dbReference type="EMBL" id="JBHTLP010000002">
    <property type="protein sequence ID" value="MFD1139927.1"/>
    <property type="molecule type" value="Genomic_DNA"/>
</dbReference>
<accession>A0ABW3Q4I4</accession>
<dbReference type="PANTHER" id="PTHR13966:SF5">
    <property type="entry name" value="ENDONUCLEASE G, MITOCHONDRIAL"/>
    <property type="match status" value="1"/>
</dbReference>
<dbReference type="InterPro" id="IPR018524">
    <property type="entry name" value="DNA/RNA_endonuclease_AS"/>
</dbReference>
<dbReference type="Proteomes" id="UP001597116">
    <property type="component" value="Unassembled WGS sequence"/>
</dbReference>
<name>A0ABW3Q4I4_9BACT</name>
<evidence type="ECO:0000313" key="12">
    <source>
        <dbReference type="EMBL" id="MFD1139927.1"/>
    </source>
</evidence>
<keyword evidence="3 8" id="KW-0540">Nuclease</keyword>
<dbReference type="EC" id="3.1.30.-" evidence="8"/>
<reference evidence="13" key="1">
    <citation type="journal article" date="2019" name="Int. J. Syst. Evol. Microbiol.">
        <title>The Global Catalogue of Microorganisms (GCM) 10K type strain sequencing project: providing services to taxonomists for standard genome sequencing and annotation.</title>
        <authorList>
            <consortium name="The Broad Institute Genomics Platform"/>
            <consortium name="The Broad Institute Genome Sequencing Center for Infectious Disease"/>
            <person name="Wu L."/>
            <person name="Ma J."/>
        </authorList>
    </citation>
    <scope>NUCLEOTIDE SEQUENCE [LARGE SCALE GENOMIC DNA]</scope>
    <source>
        <strain evidence="13">CCUG 55608</strain>
    </source>
</reference>
<proteinExistence type="inferred from homology"/>
<dbReference type="InterPro" id="IPR044925">
    <property type="entry name" value="His-Me_finger_sf"/>
</dbReference>
<sequence length="358" mass="41716">MFFRSSFRSRRYYRRGFRMRSNTLVLLFVFFLIGLFLHYGGRTEPVVAFWNDIKSLVGLKADRRGRDISSQNPYKAPEPSPVVESDNTDTEASDDRSMLEKSRSETKAARKAPRASSRKKLFDFEKAVDFTLPSFLVTDDIIRHDGYTLRYREEFEQADWVAYPLLEDEILGDADRKNEQFQPDPMVKTGSALASDYTRSGYDRGHLAPAGDFKFSKQMMRQTFYMSNISPQEPDFNRGIWRQLEEQVRVWALRDKGLYVVTGPVLRPGLPTIGKKNQVAVPEYYYKVLLYCNNPDIRMIAFLLKNEGSERSLKQFVVSVDEVERRTGIDFFPKIPDQLEQQLERARPAQMIADWFRL</sequence>
<evidence type="ECO:0000256" key="3">
    <source>
        <dbReference type="ARBA" id="ARBA00022722"/>
    </source>
</evidence>
<evidence type="ECO:0000256" key="8">
    <source>
        <dbReference type="RuleBase" id="RU366055"/>
    </source>
</evidence>
<keyword evidence="13" id="KW-1185">Reference proteome</keyword>
<feature type="region of interest" description="Disordered" evidence="9">
    <location>
        <begin position="68"/>
        <end position="112"/>
    </location>
</feature>
<comment type="caution">
    <text evidence="12">The sequence shown here is derived from an EMBL/GenBank/DDBJ whole genome shotgun (WGS) entry which is preliminary data.</text>
</comment>
<evidence type="ECO:0000256" key="1">
    <source>
        <dbReference type="ARBA" id="ARBA00001946"/>
    </source>
</evidence>
<feature type="domain" description="ENPP1-3/EXOG-like endonuclease/phosphodiesterase" evidence="10">
    <location>
        <begin position="144"/>
        <end position="338"/>
    </location>
</feature>
<evidence type="ECO:0000313" key="13">
    <source>
        <dbReference type="Proteomes" id="UP001597116"/>
    </source>
</evidence>
<evidence type="ECO:0000259" key="10">
    <source>
        <dbReference type="SMART" id="SM00477"/>
    </source>
</evidence>
<evidence type="ECO:0000256" key="7">
    <source>
        <dbReference type="ARBA" id="ARBA00022842"/>
    </source>
</evidence>
<dbReference type="SMART" id="SM00477">
    <property type="entry name" value="NUC"/>
    <property type="match status" value="1"/>
</dbReference>
<dbReference type="Gene3D" id="3.40.570.10">
    <property type="entry name" value="Extracellular Endonuclease, subunit A"/>
    <property type="match status" value="1"/>
</dbReference>
<comment type="similarity">
    <text evidence="2 8">Belongs to the DNA/RNA non-specific endonuclease family.</text>
</comment>
<gene>
    <name evidence="12" type="ORF">ACFQ4C_02370</name>
</gene>
<dbReference type="PROSITE" id="PS01070">
    <property type="entry name" value="NUCLEASE_NON_SPEC"/>
    <property type="match status" value="1"/>
</dbReference>
<evidence type="ECO:0000256" key="9">
    <source>
        <dbReference type="SAM" id="MobiDB-lite"/>
    </source>
</evidence>
<keyword evidence="5 8" id="KW-0255">Endonuclease</keyword>
<dbReference type="InterPro" id="IPR020821">
    <property type="entry name" value="ENPP1-3/EXOG-like_nuc-like"/>
</dbReference>
<dbReference type="Pfam" id="PF01223">
    <property type="entry name" value="Endonuclease_NS"/>
    <property type="match status" value="1"/>
</dbReference>
<feature type="compositionally biased region" description="Basic and acidic residues" evidence="9">
    <location>
        <begin position="93"/>
        <end position="108"/>
    </location>
</feature>
<evidence type="ECO:0000256" key="4">
    <source>
        <dbReference type="ARBA" id="ARBA00022723"/>
    </source>
</evidence>
<evidence type="ECO:0000256" key="6">
    <source>
        <dbReference type="ARBA" id="ARBA00022801"/>
    </source>
</evidence>
<dbReference type="RefSeq" id="WP_265990118.1">
    <property type="nucleotide sequence ID" value="NZ_CP110973.1"/>
</dbReference>
<dbReference type="PANTHER" id="PTHR13966">
    <property type="entry name" value="ENDONUCLEASE RELATED"/>
    <property type="match status" value="1"/>
</dbReference>
<keyword evidence="7" id="KW-0460">Magnesium</keyword>
<dbReference type="CDD" id="cd00091">
    <property type="entry name" value="NUC"/>
    <property type="match status" value="1"/>
</dbReference>
<dbReference type="GO" id="GO:0004519">
    <property type="term" value="F:endonuclease activity"/>
    <property type="evidence" value="ECO:0007669"/>
    <property type="project" value="UniProtKB-KW"/>
</dbReference>
<comment type="cofactor">
    <cofactor evidence="1 8">
        <name>Mg(2+)</name>
        <dbReference type="ChEBI" id="CHEBI:18420"/>
    </cofactor>
</comment>
<evidence type="ECO:0000256" key="2">
    <source>
        <dbReference type="ARBA" id="ARBA00010052"/>
    </source>
</evidence>